<dbReference type="RefSeq" id="WP_179811401.1">
    <property type="nucleotide sequence ID" value="NZ_JACCHL010000001.1"/>
</dbReference>
<sequence length="334" mass="35872">MEQETNGWLTVKDMRSHEIQGMLAHAAPGFQGEEPVLLLVDGQRATALRGMAMRWHLFKHLGPTKAWNIWKRISEATQPLPRTNGMSRRGMVGTVTAAAAAFSVFTGLRTPAVAEAQGSAAQNDWLTQLDLRNGQEISGESLDHAWFTAQRSPEMQRLMSAELVGPPEEINDFRSSTPEDSGAEELKAVTHQIAGTDGGELTALVWQKAEAVVLYYEATWAGQTQRRSIALQTDEANSKAHFLAIVDGGELAVAASEPGTLASCNSDSDCSGSCYVCRCTSMDVACGANCCAPCAFACGSVWSCIGCLGIWCPACLALNNCCTSRSCQWREACA</sequence>
<protein>
    <submittedName>
        <fullName evidence="1">Uncharacterized protein</fullName>
    </submittedName>
</protein>
<name>A0A7Y9XGA7_9ACTN</name>
<organism evidence="1 2">
    <name type="scientific">Nocardiopsis sinuspersici</name>
    <dbReference type="NCBI Taxonomy" id="501010"/>
    <lineage>
        <taxon>Bacteria</taxon>
        <taxon>Bacillati</taxon>
        <taxon>Actinomycetota</taxon>
        <taxon>Actinomycetes</taxon>
        <taxon>Streptosporangiales</taxon>
        <taxon>Nocardiopsidaceae</taxon>
        <taxon>Nocardiopsis</taxon>
    </lineage>
</organism>
<reference evidence="1 2" key="1">
    <citation type="submission" date="2020-07" db="EMBL/GenBank/DDBJ databases">
        <title>Sequencing the genomes of 1000 actinobacteria strains.</title>
        <authorList>
            <person name="Klenk H.-P."/>
        </authorList>
    </citation>
    <scope>NUCLEOTIDE SEQUENCE [LARGE SCALE GENOMIC DNA]</scope>
    <source>
        <strain evidence="1 2">DSM 45278</strain>
    </source>
</reference>
<gene>
    <name evidence="1" type="ORF">HNR06_004875</name>
</gene>
<dbReference type="Proteomes" id="UP000584931">
    <property type="component" value="Unassembled WGS sequence"/>
</dbReference>
<dbReference type="AlphaFoldDB" id="A0A7Y9XGA7"/>
<evidence type="ECO:0000313" key="1">
    <source>
        <dbReference type="EMBL" id="NYH55286.1"/>
    </source>
</evidence>
<accession>A0A7Y9XGA7</accession>
<evidence type="ECO:0000313" key="2">
    <source>
        <dbReference type="Proteomes" id="UP000584931"/>
    </source>
</evidence>
<comment type="caution">
    <text evidence="1">The sequence shown here is derived from an EMBL/GenBank/DDBJ whole genome shotgun (WGS) entry which is preliminary data.</text>
</comment>
<dbReference type="EMBL" id="JACCHL010000001">
    <property type="protein sequence ID" value="NYH55286.1"/>
    <property type="molecule type" value="Genomic_DNA"/>
</dbReference>
<proteinExistence type="predicted"/>